<feature type="region of interest" description="Disordered" evidence="1">
    <location>
        <begin position="45"/>
        <end position="64"/>
    </location>
</feature>
<protein>
    <submittedName>
        <fullName evidence="3">Uncharacterized protein</fullName>
    </submittedName>
</protein>
<keyword evidence="2" id="KW-0732">Signal</keyword>
<feature type="non-terminal residue" evidence="3">
    <location>
        <position position="1"/>
    </location>
</feature>
<feature type="signal peptide" evidence="2">
    <location>
        <begin position="1"/>
        <end position="18"/>
    </location>
</feature>
<reference evidence="3 4" key="1">
    <citation type="journal article" date="2013" name="BMC Genomics">
        <title>The miniature genome of a carnivorous plant Genlisea aurea contains a low number of genes and short non-coding sequences.</title>
        <authorList>
            <person name="Leushkin E.V."/>
            <person name="Sutormin R.A."/>
            <person name="Nabieva E.R."/>
            <person name="Penin A.A."/>
            <person name="Kondrashov A.S."/>
            <person name="Logacheva M.D."/>
        </authorList>
    </citation>
    <scope>NUCLEOTIDE SEQUENCE [LARGE SCALE GENOMIC DNA]</scope>
</reference>
<feature type="non-terminal residue" evidence="3">
    <location>
        <position position="64"/>
    </location>
</feature>
<feature type="compositionally biased region" description="Polar residues" evidence="1">
    <location>
        <begin position="52"/>
        <end position="64"/>
    </location>
</feature>
<evidence type="ECO:0000256" key="1">
    <source>
        <dbReference type="SAM" id="MobiDB-lite"/>
    </source>
</evidence>
<accession>S8EIK3</accession>
<dbReference type="PANTHER" id="PTHR37756">
    <property type="entry name" value="TRANSMEMBRANE PROTEIN"/>
    <property type="match status" value="1"/>
</dbReference>
<name>S8EIK3_9LAMI</name>
<evidence type="ECO:0000313" key="4">
    <source>
        <dbReference type="Proteomes" id="UP000015453"/>
    </source>
</evidence>
<keyword evidence="4" id="KW-1185">Reference proteome</keyword>
<dbReference type="PANTHER" id="PTHR37756:SF1">
    <property type="entry name" value="TRANSMEMBRANE PROTEIN"/>
    <property type="match status" value="1"/>
</dbReference>
<evidence type="ECO:0000313" key="3">
    <source>
        <dbReference type="EMBL" id="EPS72357.1"/>
    </source>
</evidence>
<dbReference type="AlphaFoldDB" id="S8EIK3"/>
<sequence length="64" mass="7232">QVCLVCFLPLFLVPIVNLLPRLFDFVMAKVYRLLGKEYQRPERAPPVCPVKPSSSRIASLDTVS</sequence>
<dbReference type="EMBL" id="AUSU01000868">
    <property type="protein sequence ID" value="EPS72357.1"/>
    <property type="molecule type" value="Genomic_DNA"/>
</dbReference>
<gene>
    <name evidence="3" type="ORF">M569_02403</name>
</gene>
<dbReference type="Proteomes" id="UP000015453">
    <property type="component" value="Unassembled WGS sequence"/>
</dbReference>
<comment type="caution">
    <text evidence="3">The sequence shown here is derived from an EMBL/GenBank/DDBJ whole genome shotgun (WGS) entry which is preliminary data.</text>
</comment>
<proteinExistence type="predicted"/>
<evidence type="ECO:0000256" key="2">
    <source>
        <dbReference type="SAM" id="SignalP"/>
    </source>
</evidence>
<organism evidence="3 4">
    <name type="scientific">Genlisea aurea</name>
    <dbReference type="NCBI Taxonomy" id="192259"/>
    <lineage>
        <taxon>Eukaryota</taxon>
        <taxon>Viridiplantae</taxon>
        <taxon>Streptophyta</taxon>
        <taxon>Embryophyta</taxon>
        <taxon>Tracheophyta</taxon>
        <taxon>Spermatophyta</taxon>
        <taxon>Magnoliopsida</taxon>
        <taxon>eudicotyledons</taxon>
        <taxon>Gunneridae</taxon>
        <taxon>Pentapetalae</taxon>
        <taxon>asterids</taxon>
        <taxon>lamiids</taxon>
        <taxon>Lamiales</taxon>
        <taxon>Lentibulariaceae</taxon>
        <taxon>Genlisea</taxon>
    </lineage>
</organism>
<feature type="chain" id="PRO_5004550335" evidence="2">
    <location>
        <begin position="19"/>
        <end position="64"/>
    </location>
</feature>
<dbReference type="OrthoDB" id="747994at2759"/>